<protein>
    <submittedName>
        <fullName evidence="2">Uncharacterized protein</fullName>
    </submittedName>
</protein>
<reference evidence="3" key="2">
    <citation type="submission" date="2016-05" db="EMBL/GenBank/DDBJ databases">
        <authorList>
            <person name="Naeem Raeece"/>
        </authorList>
    </citation>
    <scope>NUCLEOTIDE SEQUENCE [LARGE SCALE GENOMIC DNA]</scope>
</reference>
<reference evidence="2" key="1">
    <citation type="submission" date="2016-05" db="EMBL/GenBank/DDBJ databases">
        <authorList>
            <person name="Lavstsen T."/>
            <person name="Jespersen J.S."/>
        </authorList>
    </citation>
    <scope>NUCLEOTIDE SEQUENCE [LARGE SCALE GENOMIC DNA]</scope>
</reference>
<name>A0A1A8YU44_PLAOA</name>
<dbReference type="Proteomes" id="UP000078555">
    <property type="component" value="Unassembled WGS sequence"/>
</dbReference>
<evidence type="ECO:0000313" key="1">
    <source>
        <dbReference type="EMBL" id="SBT34626.1"/>
    </source>
</evidence>
<sequence length="80" mass="9294">MVRAHERMHMYKVNRVDAAWVKLKAKWRKRRNSASGEIAQEEQLPPKVEETPRLINHKNAKKNIFSSSSCKKFIGLYLGG</sequence>
<dbReference type="EMBL" id="FLRD01000072">
    <property type="protein sequence ID" value="SBT34626.1"/>
    <property type="molecule type" value="Genomic_DNA"/>
</dbReference>
<dbReference type="Proteomes" id="UP000078550">
    <property type="component" value="Unassembled WGS sequence"/>
</dbReference>
<dbReference type="EMBL" id="FLRE01000091">
    <property type="protein sequence ID" value="SBT35056.1"/>
    <property type="molecule type" value="Genomic_DNA"/>
</dbReference>
<evidence type="ECO:0000313" key="4">
    <source>
        <dbReference type="Proteomes" id="UP000078555"/>
    </source>
</evidence>
<evidence type="ECO:0000313" key="2">
    <source>
        <dbReference type="EMBL" id="SBT35056.1"/>
    </source>
</evidence>
<gene>
    <name evidence="1" type="ORF">POVWA1_023190</name>
    <name evidence="2" type="ORF">POVWA2_022990</name>
</gene>
<evidence type="ECO:0000313" key="3">
    <source>
        <dbReference type="Proteomes" id="UP000078550"/>
    </source>
</evidence>
<accession>A0A1A8YU44</accession>
<keyword evidence="4" id="KW-1185">Reference proteome</keyword>
<reference evidence="4" key="3">
    <citation type="submission" date="2016-05" db="EMBL/GenBank/DDBJ databases">
        <authorList>
            <person name="Naeem R."/>
        </authorList>
    </citation>
    <scope>NUCLEOTIDE SEQUENCE [LARGE SCALE GENOMIC DNA]</scope>
</reference>
<proteinExistence type="predicted"/>
<organism evidence="2 3">
    <name type="scientific">Plasmodium ovale wallikeri</name>
    <dbReference type="NCBI Taxonomy" id="864142"/>
    <lineage>
        <taxon>Eukaryota</taxon>
        <taxon>Sar</taxon>
        <taxon>Alveolata</taxon>
        <taxon>Apicomplexa</taxon>
        <taxon>Aconoidasida</taxon>
        <taxon>Haemosporida</taxon>
        <taxon>Plasmodiidae</taxon>
        <taxon>Plasmodium</taxon>
        <taxon>Plasmodium (Plasmodium)</taxon>
    </lineage>
</organism>
<dbReference type="AlphaFoldDB" id="A0A1A8YU44"/>